<evidence type="ECO:0000256" key="1">
    <source>
        <dbReference type="ARBA" id="ARBA00002254"/>
    </source>
</evidence>
<keyword evidence="5 10" id="KW-0145">Chemotaxis</keyword>
<evidence type="ECO:0000256" key="8">
    <source>
        <dbReference type="ARBA" id="ARBA00022989"/>
    </source>
</evidence>
<accession>A0A0B7JDF2</accession>
<keyword evidence="11" id="KW-0969">Cilium</keyword>
<comment type="caution">
    <text evidence="11">The sequence shown here is derived from an EMBL/GenBank/DDBJ whole genome shotgun (WGS) entry which is preliminary data.</text>
</comment>
<comment type="similarity">
    <text evidence="3 10">Belongs to the FliL family.</text>
</comment>
<keyword evidence="6 10" id="KW-0812">Transmembrane</keyword>
<feature type="transmembrane region" description="Helical" evidence="10">
    <location>
        <begin position="12"/>
        <end position="31"/>
    </location>
</feature>
<proteinExistence type="inferred from homology"/>
<keyword evidence="11" id="KW-0966">Cell projection</keyword>
<dbReference type="RefSeq" id="WP_036795664.1">
    <property type="nucleotide sequence ID" value="NZ_JAUZMX010000001.1"/>
</dbReference>
<evidence type="ECO:0000256" key="3">
    <source>
        <dbReference type="ARBA" id="ARBA00008281"/>
    </source>
</evidence>
<accession>A0A2T3KN61</accession>
<dbReference type="GO" id="GO:0005886">
    <property type="term" value="C:plasma membrane"/>
    <property type="evidence" value="ECO:0007669"/>
    <property type="project" value="UniProtKB-SubCell"/>
</dbReference>
<evidence type="ECO:0000313" key="12">
    <source>
        <dbReference type="Proteomes" id="UP000241426"/>
    </source>
</evidence>
<protein>
    <recommendedName>
        <fullName evidence="10">Flagellar protein FliL</fullName>
    </recommendedName>
</protein>
<evidence type="ECO:0000256" key="2">
    <source>
        <dbReference type="ARBA" id="ARBA00004162"/>
    </source>
</evidence>
<dbReference type="GO" id="GO:0006935">
    <property type="term" value="P:chemotaxis"/>
    <property type="evidence" value="ECO:0007669"/>
    <property type="project" value="UniProtKB-KW"/>
</dbReference>
<organism evidence="11 12">
    <name type="scientific">Photobacterium kishitanii</name>
    <dbReference type="NCBI Taxonomy" id="318456"/>
    <lineage>
        <taxon>Bacteria</taxon>
        <taxon>Pseudomonadati</taxon>
        <taxon>Pseudomonadota</taxon>
        <taxon>Gammaproteobacteria</taxon>
        <taxon>Vibrionales</taxon>
        <taxon>Vibrionaceae</taxon>
        <taxon>Photobacterium</taxon>
    </lineage>
</organism>
<name>A0A0B7JDF2_9GAMM</name>
<dbReference type="InterPro" id="IPR005503">
    <property type="entry name" value="FliL"/>
</dbReference>
<dbReference type="Proteomes" id="UP000241426">
    <property type="component" value="Unassembled WGS sequence"/>
</dbReference>
<keyword evidence="4" id="KW-1003">Cell membrane</keyword>
<dbReference type="GO" id="GO:0071978">
    <property type="term" value="P:bacterial-type flagellum-dependent swarming motility"/>
    <property type="evidence" value="ECO:0007669"/>
    <property type="project" value="TreeGrafter"/>
</dbReference>
<reference evidence="11 12" key="1">
    <citation type="submission" date="2018-01" db="EMBL/GenBank/DDBJ databases">
        <title>Whole genome sequencing of Histamine producing bacteria.</title>
        <authorList>
            <person name="Butler K."/>
        </authorList>
    </citation>
    <scope>NUCLEOTIDE SEQUENCE [LARGE SCALE GENOMIC DNA]</scope>
    <source>
        <strain evidence="11 12">FS-7.2</strain>
    </source>
</reference>
<evidence type="ECO:0000256" key="10">
    <source>
        <dbReference type="RuleBase" id="RU364125"/>
    </source>
</evidence>
<dbReference type="GO" id="GO:0009425">
    <property type="term" value="C:bacterial-type flagellum basal body"/>
    <property type="evidence" value="ECO:0007669"/>
    <property type="project" value="InterPro"/>
</dbReference>
<evidence type="ECO:0000256" key="4">
    <source>
        <dbReference type="ARBA" id="ARBA00022475"/>
    </source>
</evidence>
<keyword evidence="9 10" id="KW-0472">Membrane</keyword>
<dbReference type="EMBL" id="PYNF01000001">
    <property type="protein sequence ID" value="PSV01523.1"/>
    <property type="molecule type" value="Genomic_DNA"/>
</dbReference>
<dbReference type="Pfam" id="PF03748">
    <property type="entry name" value="FliL"/>
    <property type="match status" value="1"/>
</dbReference>
<evidence type="ECO:0000256" key="9">
    <source>
        <dbReference type="ARBA" id="ARBA00023136"/>
    </source>
</evidence>
<dbReference type="AlphaFoldDB" id="A0A0B7JDF2"/>
<dbReference type="GeneID" id="29943590"/>
<comment type="subcellular location">
    <subcellularLocation>
        <location evidence="10">Cell inner membrane</location>
    </subcellularLocation>
    <subcellularLocation>
        <location evidence="2">Cell membrane</location>
        <topology evidence="2">Single-pass membrane protein</topology>
    </subcellularLocation>
</comment>
<evidence type="ECO:0000256" key="5">
    <source>
        <dbReference type="ARBA" id="ARBA00022500"/>
    </source>
</evidence>
<dbReference type="PANTHER" id="PTHR35091">
    <property type="entry name" value="FLAGELLAR PROTEIN FLIL"/>
    <property type="match status" value="1"/>
</dbReference>
<keyword evidence="10" id="KW-0997">Cell inner membrane</keyword>
<evidence type="ECO:0000256" key="6">
    <source>
        <dbReference type="ARBA" id="ARBA00022692"/>
    </source>
</evidence>
<dbReference type="NCBIfam" id="NF004285">
    <property type="entry name" value="PRK05696.1"/>
    <property type="match status" value="1"/>
</dbReference>
<dbReference type="eggNOG" id="COG1580">
    <property type="taxonomic scope" value="Bacteria"/>
</dbReference>
<keyword evidence="8 10" id="KW-1133">Transmembrane helix</keyword>
<keyword evidence="7 10" id="KW-0283">Flagellar rotation</keyword>
<gene>
    <name evidence="11" type="primary">fliL</name>
    <name evidence="11" type="ORF">C9J27_00225</name>
</gene>
<keyword evidence="11" id="KW-0282">Flagellum</keyword>
<dbReference type="PANTHER" id="PTHR35091:SF2">
    <property type="entry name" value="FLAGELLAR PROTEIN FLIL"/>
    <property type="match status" value="1"/>
</dbReference>
<sequence length="159" mass="17552">MVGENSKKITIISLVCVVIGVAIAGVFWFFYSAPTASQTTAVSSSESPQAPLKMSSYYIVLPDPFIFNVSGKDRDRVVQIKVQLMVRGEVNEALANKHAPLIESVLLQTFAATTVEQLRQPLGREQLRQQALTTVQATMNKMTDMPVVERVLFTGFVMQ</sequence>
<comment type="function">
    <text evidence="1 10">Controls the rotational direction of flagella during chemotaxis.</text>
</comment>
<evidence type="ECO:0000313" key="11">
    <source>
        <dbReference type="EMBL" id="PSV01523.1"/>
    </source>
</evidence>
<evidence type="ECO:0000256" key="7">
    <source>
        <dbReference type="ARBA" id="ARBA00022779"/>
    </source>
</evidence>